<accession>Q3SUV1</accession>
<gene>
    <name evidence="2" type="ordered locus">Nwi_0674</name>
</gene>
<name>Q3SUV1_NITWN</name>
<dbReference type="HOGENOM" id="CLU_028871_8_0_5"/>
<evidence type="ECO:0000313" key="3">
    <source>
        <dbReference type="Proteomes" id="UP000002531"/>
    </source>
</evidence>
<dbReference type="AlphaFoldDB" id="Q3SUV1"/>
<dbReference type="STRING" id="323098.Nwi_0674"/>
<dbReference type="SUPFAM" id="SSF160387">
    <property type="entry name" value="NosL/MerB-like"/>
    <property type="match status" value="1"/>
</dbReference>
<organism evidence="2 3">
    <name type="scientific">Nitrobacter winogradskyi (strain ATCC 25391 / DSM 10237 / CIP 104748 / NCIMB 11846 / Nb-255)</name>
    <dbReference type="NCBI Taxonomy" id="323098"/>
    <lineage>
        <taxon>Bacteria</taxon>
        <taxon>Pseudomonadati</taxon>
        <taxon>Pseudomonadota</taxon>
        <taxon>Alphaproteobacteria</taxon>
        <taxon>Hyphomicrobiales</taxon>
        <taxon>Nitrobacteraceae</taxon>
        <taxon>Nitrobacter</taxon>
    </lineage>
</organism>
<dbReference type="PANTHER" id="PTHR30024">
    <property type="entry name" value="ALIPHATIC SULFONATES-BINDING PROTEIN-RELATED"/>
    <property type="match status" value="1"/>
</dbReference>
<dbReference type="eggNOG" id="COG0715">
    <property type="taxonomic scope" value="Bacteria"/>
</dbReference>
<dbReference type="Gene3D" id="3.40.190.10">
    <property type="entry name" value="Periplasmic binding protein-like II"/>
    <property type="match status" value="2"/>
</dbReference>
<dbReference type="EMBL" id="CP000115">
    <property type="protein sequence ID" value="ABA03940.1"/>
    <property type="molecule type" value="Genomic_DNA"/>
</dbReference>
<evidence type="ECO:0000259" key="1">
    <source>
        <dbReference type="Pfam" id="PF09084"/>
    </source>
</evidence>
<proteinExistence type="predicted"/>
<reference evidence="2 3" key="1">
    <citation type="journal article" date="2006" name="Appl. Environ. Microbiol.">
        <title>Genome sequence of the chemolithoautotrophic nitrite-oxidizing bacterium Nitrobacter winogradskyi Nb-255.</title>
        <authorList>
            <person name="Starkenburg S.R."/>
            <person name="Chain P.S."/>
            <person name="Sayavedra-Soto L.A."/>
            <person name="Hauser L."/>
            <person name="Land M.L."/>
            <person name="Larimer F.W."/>
            <person name="Malfatti S.A."/>
            <person name="Klotz M.G."/>
            <person name="Bottomley P.J."/>
            <person name="Arp D.J."/>
            <person name="Hickey W.J."/>
        </authorList>
    </citation>
    <scope>NUCLEOTIDE SEQUENCE [LARGE SCALE GENOMIC DNA]</scope>
    <source>
        <strain evidence="3">ATCC 25391 / DSM 10237 / CIP 104748 / NCIMB 11846 / Nb-255</strain>
    </source>
</reference>
<dbReference type="KEGG" id="nwi:Nwi_0674"/>
<dbReference type="Pfam" id="PF09084">
    <property type="entry name" value="NMT1"/>
    <property type="match status" value="1"/>
</dbReference>
<feature type="domain" description="SsuA/THI5-like" evidence="1">
    <location>
        <begin position="148"/>
        <end position="283"/>
    </location>
</feature>
<protein>
    <submittedName>
        <fullName evidence="2">ABC transporter sulfonate/nitrate transport system substrate-binding protein</fullName>
    </submittedName>
</protein>
<dbReference type="InterPro" id="IPR015168">
    <property type="entry name" value="SsuA/THI5"/>
</dbReference>
<evidence type="ECO:0000313" key="2">
    <source>
        <dbReference type="EMBL" id="ABA03940.1"/>
    </source>
</evidence>
<sequence>MVRWSNLISRDNSMISFRVANMTAGIATAMISMLGATNIVHAEAITIGIGHQSMCTDTYAAGIIVKELKLLEKHLPRSGKYVDVTYNLKWDDYASGGPITNQMLAGKLDIGVMGDYPVIVNGAKFQATKSLNTSLVSSTGYNLRGAGNAIVVPASSNVYSLAQLKGRSISTPYGSAAWGMLIKALEDAHISLSDVDLKNQAPSVGAANIATGKIDAHADFCPWSEIMEYRGTGRKIYDGSQTGVPYLHGVVVRKDFVDKYPEIIVAFIKAIHDAGEWLKKDPALAAAQMEKWTGVEKEVLYLYYSRGGHLTVDPTLKPQWIETLEFDHGVLARADLSPPLDFKEWVDDRYVKKAYAELGLDYAAQSKEIVDPLIANRDLPNEIWHAKDGILSYPTTAAFLKAAADFQATGVKINAAYVYDHDTGLKLFGTTAFYVRNKDGSYTAFLRKDPAETYAAKTGGEVSTFTEAIARQAI</sequence>
<dbReference type="PANTHER" id="PTHR30024:SF45">
    <property type="entry name" value="ABC TRANSPORTER SUBSTRATE-BINDING PROTEIN"/>
    <property type="match status" value="1"/>
</dbReference>
<dbReference type="SUPFAM" id="SSF53850">
    <property type="entry name" value="Periplasmic binding protein-like II"/>
    <property type="match status" value="1"/>
</dbReference>
<keyword evidence="3" id="KW-1185">Reference proteome</keyword>
<dbReference type="Proteomes" id="UP000002531">
    <property type="component" value="Chromosome"/>
</dbReference>